<dbReference type="AlphaFoldDB" id="A0A840BK01"/>
<dbReference type="Proteomes" id="UP000561045">
    <property type="component" value="Unassembled WGS sequence"/>
</dbReference>
<sequence length="159" mass="18882">MSPNTEARPPLPPFTRETAIQKVRLAEDAWNSRDPKRVALAYTPDSQWRNRGEFPRGRAEIEAFLTRKWAREIEYRLIKELWAFTDNRIAVRFAYEWRDDAGNWFRSYGNENWEFDENGLMARRFASINDLPIAESERKYHWPQGRRPDDHPGLSDLGL</sequence>
<gene>
    <name evidence="2" type="ORF">GGR36_002636</name>
</gene>
<feature type="region of interest" description="Disordered" evidence="1">
    <location>
        <begin position="140"/>
        <end position="159"/>
    </location>
</feature>
<keyword evidence="3" id="KW-1185">Reference proteome</keyword>
<protein>
    <recommendedName>
        <fullName evidence="4">DUF1348 domain-containing protein</fullName>
    </recommendedName>
</protein>
<dbReference type="SUPFAM" id="SSF54427">
    <property type="entry name" value="NTF2-like"/>
    <property type="match status" value="1"/>
</dbReference>
<evidence type="ECO:0000256" key="1">
    <source>
        <dbReference type="SAM" id="MobiDB-lite"/>
    </source>
</evidence>
<evidence type="ECO:0000313" key="3">
    <source>
        <dbReference type="Proteomes" id="UP000561045"/>
    </source>
</evidence>
<name>A0A840BK01_9RHOO</name>
<dbReference type="Pfam" id="PF07080">
    <property type="entry name" value="DUF1348"/>
    <property type="match status" value="1"/>
</dbReference>
<dbReference type="PANTHER" id="PTHR31757">
    <property type="entry name" value="SLL0781 PROTEIN"/>
    <property type="match status" value="1"/>
</dbReference>
<dbReference type="RefSeq" id="WP_183635182.1">
    <property type="nucleotide sequence ID" value="NZ_BAABLE010000005.1"/>
</dbReference>
<feature type="compositionally biased region" description="Basic and acidic residues" evidence="1">
    <location>
        <begin position="140"/>
        <end position="153"/>
    </location>
</feature>
<accession>A0A840BK01</accession>
<evidence type="ECO:0008006" key="4">
    <source>
        <dbReference type="Google" id="ProtNLM"/>
    </source>
</evidence>
<dbReference type="InterPro" id="IPR032710">
    <property type="entry name" value="NTF2-like_dom_sf"/>
</dbReference>
<dbReference type="PANTHER" id="PTHR31757:SF0">
    <property type="entry name" value="SLL0781 PROTEIN"/>
    <property type="match status" value="1"/>
</dbReference>
<organism evidence="2 3">
    <name type="scientific">Niveibacterium umoris</name>
    <dbReference type="NCBI Taxonomy" id="1193620"/>
    <lineage>
        <taxon>Bacteria</taxon>
        <taxon>Pseudomonadati</taxon>
        <taxon>Pseudomonadota</taxon>
        <taxon>Betaproteobacteria</taxon>
        <taxon>Rhodocyclales</taxon>
        <taxon>Rhodocyclaceae</taxon>
        <taxon>Niveibacterium</taxon>
    </lineage>
</organism>
<dbReference type="EMBL" id="JACIET010000002">
    <property type="protein sequence ID" value="MBB4013290.1"/>
    <property type="molecule type" value="Genomic_DNA"/>
</dbReference>
<evidence type="ECO:0000313" key="2">
    <source>
        <dbReference type="EMBL" id="MBB4013290.1"/>
    </source>
</evidence>
<proteinExistence type="predicted"/>
<reference evidence="2 3" key="1">
    <citation type="submission" date="2020-08" db="EMBL/GenBank/DDBJ databases">
        <title>Genomic Encyclopedia of Type Strains, Phase IV (KMG-IV): sequencing the most valuable type-strain genomes for metagenomic binning, comparative biology and taxonomic classification.</title>
        <authorList>
            <person name="Goeker M."/>
        </authorList>
    </citation>
    <scope>NUCLEOTIDE SEQUENCE [LARGE SCALE GENOMIC DNA]</scope>
    <source>
        <strain evidence="2 3">DSM 106739</strain>
    </source>
</reference>
<dbReference type="InterPro" id="IPR009783">
    <property type="entry name" value="DUF1348"/>
</dbReference>
<comment type="caution">
    <text evidence="2">The sequence shown here is derived from an EMBL/GenBank/DDBJ whole genome shotgun (WGS) entry which is preliminary data.</text>
</comment>
<dbReference type="Gene3D" id="3.10.450.50">
    <property type="match status" value="1"/>
</dbReference>